<feature type="region of interest" description="Disordered" evidence="3">
    <location>
        <begin position="377"/>
        <end position="523"/>
    </location>
</feature>
<dbReference type="Proteomes" id="UP000799770">
    <property type="component" value="Unassembled WGS sequence"/>
</dbReference>
<dbReference type="Pfam" id="PF13634">
    <property type="entry name" value="Nucleoporin_FG"/>
    <property type="match status" value="5"/>
</dbReference>
<name>A0A6A5YJD2_9PLEO</name>
<evidence type="ECO:0000313" key="5">
    <source>
        <dbReference type="Proteomes" id="UP000799770"/>
    </source>
</evidence>
<feature type="region of interest" description="Disordered" evidence="3">
    <location>
        <begin position="975"/>
        <end position="1073"/>
    </location>
</feature>
<feature type="compositionally biased region" description="Basic and acidic residues" evidence="3">
    <location>
        <begin position="389"/>
        <end position="406"/>
    </location>
</feature>
<evidence type="ECO:0000256" key="3">
    <source>
        <dbReference type="SAM" id="MobiDB-lite"/>
    </source>
</evidence>
<feature type="region of interest" description="Disordered" evidence="3">
    <location>
        <begin position="1168"/>
        <end position="1293"/>
    </location>
</feature>
<dbReference type="OrthoDB" id="3797628at2759"/>
<dbReference type="GO" id="GO:0005643">
    <property type="term" value="C:nuclear pore"/>
    <property type="evidence" value="ECO:0007669"/>
    <property type="project" value="UniProtKB-SubCell"/>
</dbReference>
<keyword evidence="2" id="KW-0906">Nuclear pore complex</keyword>
<sequence length="1293" mass="135418">MPSRGCGEKADVELPNMASTIRQDALLNDIAVLEVHGREAAFTLTTLSHSQTCGSDQLQVASDVVNKLFAVVGLLPALRRLLEDAPVLFSPQQFETLHRHTKRAHSVCISIDVLEKPGDTFDPDGLQRLLSDIGGDSILTDLSRCFRDTVVVLSTIRAAQLEENDRLLGTDYGARESRRLREALKHPEYSASASLTYESPPQASASVYTPQKALGLEPHPSLSNLPFTTQEVIELQHPPGFRGRYGHPDYPLPHKRAEVYLSPPDPGLRFDKSFEEAELERQQLRDQGRYPNIAAFGNWPPSFIAPNSIQDYQLRSIMSEGTNDVAPQPSSPADTPIDTPASTRHSTPAAEDSDVNEFENIQPEEVDLISESLCATPTPEAMSKNTDSISHDELETEDAERARSEAELTSEAGARDESKDESPSANENDAESTAEAAPALDIVHEPKQDPALKEAPKESEGFEQQTTATSSTQQPKNEDSETTSKSASSNPQAKSQPGAEKSTASTATPQPRSPQFGVPSNPSLFGGRYVPPKFASPWTSLKSLEAYTLQAVSKDIFAGVQWTFETELLSLTRESIDAHLRKLGPDYSVIDAVAKLLPEELRLIKLRVKERDGHLISAEYGKMSTMSTKMGVFEVNSVFFVIQTTKPKETQVLKDALGIPVPYRENHDNGIFSTNAASSFGFGGTSSAAPSKGVEHFLWEKDANGQYAYQAITTMHPFQNLSFEELRMKEQAAGKPLTDAILSIQPSTLTAAANLASGTLGGPGLFGAAQSPYANALAKGTETTGGLFGSSTSQSQSSTGFGTAAKPTTGFFGQPKSTPGFGTTLKHSTGLFGQPSSNPPSTGRGLFGVASSQGPRTDGVFGSSTAGWTGAIKEPETSGGSLFGSSTVSTSGSDVLNQPPPHPFSSLFGYKGRAHSQGGSSGSLLGGTSLFGGGSTTTAAPSSGGFFGRSSNTSTPFGGPSSGFGSSKPAALAGGLFGRAPNDPAPSSGLFGGLGSSKPASSPNSGLFGGAPQSTARPSGSLFGSAGTAKEMTTSSSSGLFGGAQNKTTSSGGVFGKPLFGGADRTTQPGNGSVFAAAGSGSSPAAPTATGGGLFGSTLPTTTESTTTSGGLFSAFGAPKPLETHCRECKINLLFHSDKCRRTGVCQKCRPSVFGQDTCSICHRDDSKPNPVSAFGQPSGTSNTQTGGFGFGQRPLPAFGQPSRTPFSRTGGFGLTSAGAPPPGSDSSEGGIALNLNNAQAEGGAEKKGKGNANSKFFAANKGAPGFEHASSEEPRDLEDNLEDIFDRPESDM</sequence>
<organism evidence="4 5">
    <name type="scientific">Lophiotrema nucula</name>
    <dbReference type="NCBI Taxonomy" id="690887"/>
    <lineage>
        <taxon>Eukaryota</taxon>
        <taxon>Fungi</taxon>
        <taxon>Dikarya</taxon>
        <taxon>Ascomycota</taxon>
        <taxon>Pezizomycotina</taxon>
        <taxon>Dothideomycetes</taxon>
        <taxon>Pleosporomycetidae</taxon>
        <taxon>Pleosporales</taxon>
        <taxon>Lophiotremataceae</taxon>
        <taxon>Lophiotrema</taxon>
    </lineage>
</organism>
<keyword evidence="2" id="KW-0539">Nucleus</keyword>
<comment type="subcellular location">
    <subcellularLocation>
        <location evidence="1">Nucleus</location>
        <location evidence="1">Nuclear pore complex</location>
    </subcellularLocation>
</comment>
<evidence type="ECO:0000256" key="2">
    <source>
        <dbReference type="ARBA" id="ARBA00023132"/>
    </source>
</evidence>
<feature type="compositionally biased region" description="Polar residues" evidence="3">
    <location>
        <begin position="1031"/>
        <end position="1052"/>
    </location>
</feature>
<keyword evidence="2" id="KW-0509">mRNA transport</keyword>
<protein>
    <submittedName>
        <fullName evidence="4">Uncharacterized protein</fullName>
    </submittedName>
</protein>
<keyword evidence="5" id="KW-1185">Reference proteome</keyword>
<evidence type="ECO:0000256" key="1">
    <source>
        <dbReference type="ARBA" id="ARBA00004567"/>
    </source>
</evidence>
<dbReference type="InterPro" id="IPR025574">
    <property type="entry name" value="Nucleoporin_FG_rpt"/>
</dbReference>
<accession>A0A6A5YJD2</accession>
<feature type="compositionally biased region" description="Polar residues" evidence="3">
    <location>
        <begin position="483"/>
        <end position="495"/>
    </location>
</feature>
<feature type="compositionally biased region" description="Basic and acidic residues" evidence="3">
    <location>
        <begin position="442"/>
        <end position="460"/>
    </location>
</feature>
<feature type="compositionally biased region" description="Low complexity" evidence="3">
    <location>
        <begin position="464"/>
        <end position="474"/>
    </location>
</feature>
<reference evidence="4" key="1">
    <citation type="journal article" date="2020" name="Stud. Mycol.">
        <title>101 Dothideomycetes genomes: a test case for predicting lifestyles and emergence of pathogens.</title>
        <authorList>
            <person name="Haridas S."/>
            <person name="Albert R."/>
            <person name="Binder M."/>
            <person name="Bloem J."/>
            <person name="Labutti K."/>
            <person name="Salamov A."/>
            <person name="Andreopoulos B."/>
            <person name="Baker S."/>
            <person name="Barry K."/>
            <person name="Bills G."/>
            <person name="Bluhm B."/>
            <person name="Cannon C."/>
            <person name="Castanera R."/>
            <person name="Culley D."/>
            <person name="Daum C."/>
            <person name="Ezra D."/>
            <person name="Gonzalez J."/>
            <person name="Henrissat B."/>
            <person name="Kuo A."/>
            <person name="Liang C."/>
            <person name="Lipzen A."/>
            <person name="Lutzoni F."/>
            <person name="Magnuson J."/>
            <person name="Mondo S."/>
            <person name="Nolan M."/>
            <person name="Ohm R."/>
            <person name="Pangilinan J."/>
            <person name="Park H.-J."/>
            <person name="Ramirez L."/>
            <person name="Alfaro M."/>
            <person name="Sun H."/>
            <person name="Tritt A."/>
            <person name="Yoshinaga Y."/>
            <person name="Zwiers L.-H."/>
            <person name="Turgeon B."/>
            <person name="Goodwin S."/>
            <person name="Spatafora J."/>
            <person name="Crous P."/>
            <person name="Grigoriev I."/>
        </authorList>
    </citation>
    <scope>NUCLEOTIDE SEQUENCE</scope>
    <source>
        <strain evidence="4">CBS 627.86</strain>
    </source>
</reference>
<feature type="compositionally biased region" description="Polar residues" evidence="3">
    <location>
        <begin position="1176"/>
        <end position="1186"/>
    </location>
</feature>
<keyword evidence="2" id="KW-0653">Protein transport</keyword>
<feature type="region of interest" description="Disordered" evidence="3">
    <location>
        <begin position="321"/>
        <end position="357"/>
    </location>
</feature>
<proteinExistence type="predicted"/>
<feature type="compositionally biased region" description="Basic and acidic residues" evidence="3">
    <location>
        <begin position="1270"/>
        <end position="1293"/>
    </location>
</feature>
<keyword evidence="2" id="KW-0813">Transport</keyword>
<keyword evidence="2" id="KW-0811">Translocation</keyword>
<feature type="compositionally biased region" description="Basic and acidic residues" evidence="3">
    <location>
        <begin position="413"/>
        <end position="422"/>
    </location>
</feature>
<gene>
    <name evidence="4" type="ORF">BDV96DRAFT_589655</name>
</gene>
<dbReference type="EMBL" id="ML977355">
    <property type="protein sequence ID" value="KAF2107359.1"/>
    <property type="molecule type" value="Genomic_DNA"/>
</dbReference>
<evidence type="ECO:0000313" key="4">
    <source>
        <dbReference type="EMBL" id="KAF2107359.1"/>
    </source>
</evidence>